<dbReference type="RefSeq" id="WP_163823711.1">
    <property type="nucleotide sequence ID" value="NZ_JAAGUX010000005.1"/>
</dbReference>
<proteinExistence type="predicted"/>
<gene>
    <name evidence="2" type="ORF">GV789_04750</name>
    <name evidence="3" type="ORF">GV794_04485</name>
</gene>
<dbReference type="Gene3D" id="3.10.450.50">
    <property type="match status" value="1"/>
</dbReference>
<evidence type="ECO:0000313" key="5">
    <source>
        <dbReference type="Proteomes" id="UP000470876"/>
    </source>
</evidence>
<dbReference type="Proteomes" id="UP000470876">
    <property type="component" value="Unassembled WGS sequence"/>
</dbReference>
<dbReference type="Pfam" id="PF14534">
    <property type="entry name" value="DUF4440"/>
    <property type="match status" value="1"/>
</dbReference>
<protein>
    <submittedName>
        <fullName evidence="2">SgcJ/EcaC family oxidoreductase</fullName>
    </submittedName>
</protein>
<evidence type="ECO:0000313" key="4">
    <source>
        <dbReference type="Proteomes" id="UP000468928"/>
    </source>
</evidence>
<dbReference type="EMBL" id="JAAGUZ010000009">
    <property type="protein sequence ID" value="NEW43769.1"/>
    <property type="molecule type" value="Genomic_DNA"/>
</dbReference>
<organism evidence="2 4">
    <name type="scientific">Nocardia cyriacigeorgica</name>
    <dbReference type="NCBI Taxonomy" id="135487"/>
    <lineage>
        <taxon>Bacteria</taxon>
        <taxon>Bacillati</taxon>
        <taxon>Actinomycetota</taxon>
        <taxon>Actinomycetes</taxon>
        <taxon>Mycobacteriales</taxon>
        <taxon>Nocardiaceae</taxon>
        <taxon>Nocardia</taxon>
    </lineage>
</organism>
<evidence type="ECO:0000259" key="1">
    <source>
        <dbReference type="Pfam" id="PF14534"/>
    </source>
</evidence>
<dbReference type="InterPro" id="IPR027843">
    <property type="entry name" value="DUF4440"/>
</dbReference>
<dbReference type="EMBL" id="JAAGUX010000005">
    <property type="protein sequence ID" value="NEW54930.1"/>
    <property type="molecule type" value="Genomic_DNA"/>
</dbReference>
<evidence type="ECO:0000313" key="2">
    <source>
        <dbReference type="EMBL" id="NEW43769.1"/>
    </source>
</evidence>
<keyword evidence="5" id="KW-1185">Reference proteome</keyword>
<reference evidence="4 5" key="1">
    <citation type="submission" date="2020-01" db="EMBL/GenBank/DDBJ databases">
        <title>Genetics and antimicrobial susceptibilities of Nocardia species isolated from the soil; a comparison with species isolated from humans.</title>
        <authorList>
            <person name="Carrasco G."/>
            <person name="Monzon S."/>
            <person name="Sansegundo M."/>
            <person name="Garcia E."/>
            <person name="Garrido N."/>
            <person name="Medina M.J."/>
            <person name="Villalon P."/>
            <person name="Ramirez-Arocha A.C."/>
            <person name="Jimenez P."/>
            <person name="Cuesta I."/>
            <person name="Valdezate S."/>
        </authorList>
    </citation>
    <scope>NUCLEOTIDE SEQUENCE [LARGE SCALE GENOMIC DNA]</scope>
    <source>
        <strain evidence="2 4">CNM20110639</strain>
        <strain evidence="3 5">CNM20110649</strain>
    </source>
</reference>
<dbReference type="InterPro" id="IPR032710">
    <property type="entry name" value="NTF2-like_dom_sf"/>
</dbReference>
<sequence>MDDTVSTRSIARPSLSTVEPEPTAAAEIEALFRRLEAALIAKDAAAFDDVFTEDIVFINPAGRIFRSWSELHSYHRAVLGKSPGAQAHYDIIAIRHLTAADAIVNIEQTLRTPDFSITNRGTWVLIRRDGAWWVCSAHNTNVAETMRQIETANE</sequence>
<evidence type="ECO:0000313" key="3">
    <source>
        <dbReference type="EMBL" id="NEW54930.1"/>
    </source>
</evidence>
<comment type="caution">
    <text evidence="2">The sequence shown here is derived from an EMBL/GenBank/DDBJ whole genome shotgun (WGS) entry which is preliminary data.</text>
</comment>
<feature type="domain" description="DUF4440" evidence="1">
    <location>
        <begin position="28"/>
        <end position="134"/>
    </location>
</feature>
<dbReference type="InterPro" id="IPR011944">
    <property type="entry name" value="Steroid_delta5-4_isomerase"/>
</dbReference>
<dbReference type="AlphaFoldDB" id="A0A6P1D2N6"/>
<dbReference type="NCBIfam" id="TIGR02246">
    <property type="entry name" value="SgcJ/EcaC family oxidoreductase"/>
    <property type="match status" value="1"/>
</dbReference>
<name>A0A6P1D2N6_9NOCA</name>
<dbReference type="Proteomes" id="UP000468928">
    <property type="component" value="Unassembled WGS sequence"/>
</dbReference>
<dbReference type="SUPFAM" id="SSF54427">
    <property type="entry name" value="NTF2-like"/>
    <property type="match status" value="1"/>
</dbReference>
<accession>A0A6P1D2N6</accession>